<proteinExistence type="predicted"/>
<dbReference type="EMBL" id="CP036278">
    <property type="protein sequence ID" value="QDU56518.1"/>
    <property type="molecule type" value="Genomic_DNA"/>
</dbReference>
<dbReference type="KEGG" id="amuc:Pan181_27280"/>
<dbReference type="PROSITE" id="PS00018">
    <property type="entry name" value="EF_HAND_1"/>
    <property type="match status" value="1"/>
</dbReference>
<dbReference type="Proteomes" id="UP000315750">
    <property type="component" value="Chromosome"/>
</dbReference>
<reference evidence="2 3" key="1">
    <citation type="submission" date="2019-02" db="EMBL/GenBank/DDBJ databases">
        <title>Deep-cultivation of Planctomycetes and their phenomic and genomic characterization uncovers novel biology.</title>
        <authorList>
            <person name="Wiegand S."/>
            <person name="Jogler M."/>
            <person name="Boedeker C."/>
            <person name="Pinto D."/>
            <person name="Vollmers J."/>
            <person name="Rivas-Marin E."/>
            <person name="Kohn T."/>
            <person name="Peeters S.H."/>
            <person name="Heuer A."/>
            <person name="Rast P."/>
            <person name="Oberbeckmann S."/>
            <person name="Bunk B."/>
            <person name="Jeske O."/>
            <person name="Meyerdierks A."/>
            <person name="Storesund J.E."/>
            <person name="Kallscheuer N."/>
            <person name="Luecker S."/>
            <person name="Lage O.M."/>
            <person name="Pohl T."/>
            <person name="Merkel B.J."/>
            <person name="Hornburger P."/>
            <person name="Mueller R.-W."/>
            <person name="Bruemmer F."/>
            <person name="Labrenz M."/>
            <person name="Spormann A.M."/>
            <person name="Op den Camp H."/>
            <person name="Overmann J."/>
            <person name="Amann R."/>
            <person name="Jetten M.S.M."/>
            <person name="Mascher T."/>
            <person name="Medema M.H."/>
            <person name="Devos D.P."/>
            <person name="Kaster A.-K."/>
            <person name="Ovreas L."/>
            <person name="Rohde M."/>
            <person name="Galperin M.Y."/>
            <person name="Jogler C."/>
        </authorList>
    </citation>
    <scope>NUCLEOTIDE SEQUENCE [LARGE SCALE GENOMIC DNA]</scope>
    <source>
        <strain evidence="2 3">Pan181</strain>
    </source>
</reference>
<dbReference type="AlphaFoldDB" id="A0A518AP71"/>
<evidence type="ECO:0000313" key="3">
    <source>
        <dbReference type="Proteomes" id="UP000315750"/>
    </source>
</evidence>
<keyword evidence="3" id="KW-1185">Reference proteome</keyword>
<organism evidence="2 3">
    <name type="scientific">Aeoliella mucimassa</name>
    <dbReference type="NCBI Taxonomy" id="2527972"/>
    <lineage>
        <taxon>Bacteria</taxon>
        <taxon>Pseudomonadati</taxon>
        <taxon>Planctomycetota</taxon>
        <taxon>Planctomycetia</taxon>
        <taxon>Pirellulales</taxon>
        <taxon>Lacipirellulaceae</taxon>
        <taxon>Aeoliella</taxon>
    </lineage>
</organism>
<dbReference type="OrthoDB" id="230958at2"/>
<gene>
    <name evidence="2" type="ORF">Pan181_27280</name>
</gene>
<evidence type="ECO:0000313" key="2">
    <source>
        <dbReference type="EMBL" id="QDU56518.1"/>
    </source>
</evidence>
<protein>
    <submittedName>
        <fullName evidence="2">PEP-CTERM motif protein</fullName>
    </submittedName>
</protein>
<feature type="domain" description="Ice-binding protein C-terminal" evidence="1">
    <location>
        <begin position="283"/>
        <end position="305"/>
    </location>
</feature>
<dbReference type="NCBIfam" id="TIGR02595">
    <property type="entry name" value="PEP_CTERM"/>
    <property type="match status" value="1"/>
</dbReference>
<dbReference type="RefSeq" id="WP_145247257.1">
    <property type="nucleotide sequence ID" value="NZ_CP036278.1"/>
</dbReference>
<name>A0A518AP71_9BACT</name>
<accession>A0A518AP71</accession>
<dbReference type="InterPro" id="IPR013424">
    <property type="entry name" value="Ice-binding_C"/>
</dbReference>
<dbReference type="InterPro" id="IPR018247">
    <property type="entry name" value="EF_Hand_1_Ca_BS"/>
</dbReference>
<sequence>MELVNKALRNNQAKYRLWGPGNYDFSSPTDEFVVPLADSPIDAPWVRTAFRSNPDDGVLNAADNLVIATLPTDVGLTSTVDVEVDRTTGTVTIASSSTQANVVGYTMTSSSGSLDPVGWTPIAGNYDAAGDGSVDDTNWQVMSNSIGGLVEMTVPPNAVDGASLGGSTIDLGNAWIPSPFEDVEISLMVNDGGQVKEILGIVTFTGSRELADLSGDGVVDVDDWTAFKSGQNATAGLSFGQAYRVGDMDGDLDHDLEDFRLFQNAYDEANGLGAFDAMLAGVAVPEPSSVVLLGSLLAIGVAARRSRVRVLLLALCFTFGLAISTQAETYVKDSFTYEGSGSGWRAGDIWNIVEDDTSLSTPGYDAFRITETPIDPFDSGQVYIAFDMEVTTLDGWGGLAFFEEDDLTGQGYGAETLFIGQPFGQSNLGISLNQGDLLMSSVSALPEGTMHRMVVGIDFDDDGNEPFQDIYSLWVDNDDIENPSASLTIENSPILNSWKAVRIAGSTSFATDNLVITDNADEAFAKPLQLQVDPVNGTATVVNPNNMELTIDSYSLVSESASINLGGAAGDYNADGEVNLADYTVWRDNLGADAGALPNDPHNGVIGMDQYDTWKANFGTSGGTGNGWLPIAEQSLPGVSTGTSDGSGWEIGSNPSSSEVSEYFLLGETTVAAGGSITLGQAFDTSGTDDLVFTYQINGERYIGGKVSLTGSLAATTVPEPSTLGLAVLMLVGFAQQVRCRV</sequence>
<evidence type="ECO:0000259" key="1">
    <source>
        <dbReference type="Pfam" id="PF07589"/>
    </source>
</evidence>
<dbReference type="Pfam" id="PF07589">
    <property type="entry name" value="PEP-CTERM"/>
    <property type="match status" value="1"/>
</dbReference>